<dbReference type="InterPro" id="IPR014729">
    <property type="entry name" value="Rossmann-like_a/b/a_fold"/>
</dbReference>
<comment type="catalytic activity">
    <reaction evidence="8 9">
        <text>S-sulfanyl-L-cysteinyl-[protein] + uridine(34) in tRNA + AH2 + ATP = 2-thiouridine(34) in tRNA + L-cysteinyl-[protein] + A + AMP + diphosphate + H(+)</text>
        <dbReference type="Rhea" id="RHEA:47032"/>
        <dbReference type="Rhea" id="RHEA-COMP:10131"/>
        <dbReference type="Rhea" id="RHEA-COMP:11726"/>
        <dbReference type="Rhea" id="RHEA-COMP:11727"/>
        <dbReference type="Rhea" id="RHEA-COMP:11728"/>
        <dbReference type="ChEBI" id="CHEBI:13193"/>
        <dbReference type="ChEBI" id="CHEBI:15378"/>
        <dbReference type="ChEBI" id="CHEBI:17499"/>
        <dbReference type="ChEBI" id="CHEBI:29950"/>
        <dbReference type="ChEBI" id="CHEBI:30616"/>
        <dbReference type="ChEBI" id="CHEBI:33019"/>
        <dbReference type="ChEBI" id="CHEBI:61963"/>
        <dbReference type="ChEBI" id="CHEBI:65315"/>
        <dbReference type="ChEBI" id="CHEBI:87170"/>
        <dbReference type="ChEBI" id="CHEBI:456215"/>
        <dbReference type="EC" id="2.8.1.13"/>
    </reaction>
</comment>
<feature type="site" description="Interaction with tRNA" evidence="9">
    <location>
        <position position="126"/>
    </location>
</feature>
<comment type="function">
    <text evidence="9">Catalyzes the 2-thiolation of uridine at the wobble position (U34) of tRNA, leading to the formation of s(2)U34.</text>
</comment>
<dbReference type="GO" id="GO:0005737">
    <property type="term" value="C:cytoplasm"/>
    <property type="evidence" value="ECO:0007669"/>
    <property type="project" value="UniProtKB-SubCell"/>
</dbReference>
<keyword evidence="4 9" id="KW-0547">Nucleotide-binding</keyword>
<evidence type="ECO:0000313" key="13">
    <source>
        <dbReference type="Proteomes" id="UP000182264"/>
    </source>
</evidence>
<evidence type="ECO:0000256" key="4">
    <source>
        <dbReference type="ARBA" id="ARBA00022741"/>
    </source>
</evidence>
<dbReference type="Pfam" id="PF03054">
    <property type="entry name" value="tRNA_Me_trans"/>
    <property type="match status" value="1"/>
</dbReference>
<dbReference type="GO" id="GO:0103016">
    <property type="term" value="F:tRNA-uridine 2-sulfurtransferase activity"/>
    <property type="evidence" value="ECO:0007669"/>
    <property type="project" value="UniProtKB-EC"/>
</dbReference>
<dbReference type="InterPro" id="IPR023382">
    <property type="entry name" value="MnmA-like_central_sf"/>
</dbReference>
<keyword evidence="3 9" id="KW-0819">tRNA processing</keyword>
<accession>A0A1L3GK08</accession>
<feature type="region of interest" description="Interaction with tRNA" evidence="9">
    <location>
        <begin position="147"/>
        <end position="149"/>
    </location>
</feature>
<feature type="region of interest" description="Interaction with tRNA" evidence="9">
    <location>
        <begin position="302"/>
        <end position="303"/>
    </location>
</feature>
<feature type="site" description="Interaction with tRNA" evidence="9">
    <location>
        <position position="335"/>
    </location>
</feature>
<dbReference type="HAMAP" id="MF_00144">
    <property type="entry name" value="tRNA_thiouridyl_MnmA"/>
    <property type="match status" value="1"/>
</dbReference>
<dbReference type="Gene3D" id="2.40.30.10">
    <property type="entry name" value="Translation factors"/>
    <property type="match status" value="1"/>
</dbReference>
<dbReference type="GO" id="GO:0005524">
    <property type="term" value="F:ATP binding"/>
    <property type="evidence" value="ECO:0007669"/>
    <property type="project" value="UniProtKB-KW"/>
</dbReference>
<evidence type="ECO:0000313" key="12">
    <source>
        <dbReference type="EMBL" id="APG25998.1"/>
    </source>
</evidence>
<comment type="similarity">
    <text evidence="9">Belongs to the MnmA/TRMU family.</text>
</comment>
<keyword evidence="6 9" id="KW-0694">RNA-binding</keyword>
<organism evidence="12 13">
    <name type="scientific">Syntrophotalea acetylenica</name>
    <name type="common">Pelobacter acetylenicus</name>
    <dbReference type="NCBI Taxonomy" id="29542"/>
    <lineage>
        <taxon>Bacteria</taxon>
        <taxon>Pseudomonadati</taxon>
        <taxon>Thermodesulfobacteriota</taxon>
        <taxon>Desulfuromonadia</taxon>
        <taxon>Desulfuromonadales</taxon>
        <taxon>Syntrophotaleaceae</taxon>
        <taxon>Syntrophotalea</taxon>
    </lineage>
</organism>
<evidence type="ECO:0000259" key="11">
    <source>
        <dbReference type="Pfam" id="PF20259"/>
    </source>
</evidence>
<feature type="binding site" evidence="9">
    <location>
        <position position="125"/>
    </location>
    <ligand>
        <name>ATP</name>
        <dbReference type="ChEBI" id="CHEBI:30616"/>
    </ligand>
</feature>
<dbReference type="AlphaFoldDB" id="A0A1L3GK08"/>
<dbReference type="KEGG" id="pace:A6070_08035"/>
<keyword evidence="5 9" id="KW-0067">ATP-binding</keyword>
<dbReference type="InterPro" id="IPR046884">
    <property type="entry name" value="MnmA-like_central"/>
</dbReference>
<evidence type="ECO:0000256" key="7">
    <source>
        <dbReference type="ARBA" id="ARBA00023157"/>
    </source>
</evidence>
<dbReference type="InterPro" id="IPR046885">
    <property type="entry name" value="MnmA-like_C"/>
</dbReference>
<keyword evidence="2 9" id="KW-0808">Transferase</keyword>
<evidence type="ECO:0000256" key="6">
    <source>
        <dbReference type="ARBA" id="ARBA00022884"/>
    </source>
</evidence>
<evidence type="ECO:0000256" key="2">
    <source>
        <dbReference type="ARBA" id="ARBA00022679"/>
    </source>
</evidence>
<dbReference type="GO" id="GO:0002143">
    <property type="term" value="P:tRNA wobble position uridine thiolation"/>
    <property type="evidence" value="ECO:0007669"/>
    <property type="project" value="TreeGrafter"/>
</dbReference>
<feature type="active site" description="Cysteine persulfide intermediate" evidence="9">
    <location>
        <position position="197"/>
    </location>
</feature>
<protein>
    <recommendedName>
        <fullName evidence="9">tRNA-specific 2-thiouridylase MnmA</fullName>
        <ecNumber evidence="9">2.8.1.13</ecNumber>
    </recommendedName>
</protein>
<dbReference type="PANTHER" id="PTHR11933:SF5">
    <property type="entry name" value="MITOCHONDRIAL TRNA-SPECIFIC 2-THIOURIDYLASE 1"/>
    <property type="match status" value="1"/>
</dbReference>
<comment type="caution">
    <text evidence="9">Lacks conserved residue(s) required for the propagation of feature annotation.</text>
</comment>
<dbReference type="Pfam" id="PF20258">
    <property type="entry name" value="tRNA_Me_trans_C"/>
    <property type="match status" value="1"/>
</dbReference>
<reference evidence="12 13" key="1">
    <citation type="journal article" date="2017" name="Genome Announc.">
        <title>Complete Genome Sequences of Two Acetylene-Fermenting Pelobacter acetylenicus Strains.</title>
        <authorList>
            <person name="Sutton J.M."/>
            <person name="Baesman S.M."/>
            <person name="Fierst J.L."/>
            <person name="Poret-Peterson A.T."/>
            <person name="Oremland R.S."/>
            <person name="Dunlap D.S."/>
            <person name="Akob D.M."/>
        </authorList>
    </citation>
    <scope>NUCLEOTIDE SEQUENCE [LARGE SCALE GENOMIC DNA]</scope>
    <source>
        <strain evidence="12 13">DSM 3247</strain>
    </source>
</reference>
<dbReference type="Gene3D" id="3.40.50.620">
    <property type="entry name" value="HUPs"/>
    <property type="match status" value="1"/>
</dbReference>
<keyword evidence="7" id="KW-1015">Disulfide bond</keyword>
<dbReference type="EC" id="2.8.1.13" evidence="9"/>
<evidence type="ECO:0000256" key="1">
    <source>
        <dbReference type="ARBA" id="ARBA00022555"/>
    </source>
</evidence>
<dbReference type="OrthoDB" id="9800696at2"/>
<comment type="subcellular location">
    <subcellularLocation>
        <location evidence="9">Cytoplasm</location>
    </subcellularLocation>
</comment>
<keyword evidence="9" id="KW-0963">Cytoplasm</keyword>
<dbReference type="NCBIfam" id="NF001138">
    <property type="entry name" value="PRK00143.1"/>
    <property type="match status" value="1"/>
</dbReference>
<evidence type="ECO:0000259" key="10">
    <source>
        <dbReference type="Pfam" id="PF20258"/>
    </source>
</evidence>
<keyword evidence="1 9" id="KW-0820">tRNA-binding</keyword>
<evidence type="ECO:0000256" key="3">
    <source>
        <dbReference type="ARBA" id="ARBA00022694"/>
    </source>
</evidence>
<dbReference type="InterPro" id="IPR004506">
    <property type="entry name" value="MnmA-like"/>
</dbReference>
<dbReference type="NCBIfam" id="TIGR00420">
    <property type="entry name" value="trmU"/>
    <property type="match status" value="1"/>
</dbReference>
<dbReference type="CDD" id="cd01998">
    <property type="entry name" value="MnmA_TRMU-like"/>
    <property type="match status" value="1"/>
</dbReference>
<evidence type="ECO:0000256" key="8">
    <source>
        <dbReference type="ARBA" id="ARBA00051542"/>
    </source>
</evidence>
<name>A0A1L3GK08_SYNAC</name>
<proteinExistence type="inferred from homology"/>
<feature type="active site" description="Nucleophile" evidence="9">
    <location>
        <position position="101"/>
    </location>
</feature>
<feature type="domain" description="tRNA-specific 2-thiouridylase MnmA-like central" evidence="11">
    <location>
        <begin position="216"/>
        <end position="270"/>
    </location>
</feature>
<gene>
    <name evidence="9" type="primary">mnmA</name>
    <name evidence="12" type="ORF">A7E75_14010</name>
</gene>
<dbReference type="RefSeq" id="WP_072287837.1">
    <property type="nucleotide sequence ID" value="NZ_CP015455.1"/>
</dbReference>
<evidence type="ECO:0000256" key="9">
    <source>
        <dbReference type="HAMAP-Rule" id="MF_00144"/>
    </source>
</evidence>
<feature type="domain" description="tRNA-specific 2-thiouridylase MnmA-like C-terminal" evidence="10">
    <location>
        <begin position="277"/>
        <end position="351"/>
    </location>
</feature>
<dbReference type="PANTHER" id="PTHR11933">
    <property type="entry name" value="TRNA 5-METHYLAMINOMETHYL-2-THIOURIDYLATE -METHYLTRANSFERASE"/>
    <property type="match status" value="1"/>
</dbReference>
<dbReference type="EMBL" id="CP015518">
    <property type="protein sequence ID" value="APG25998.1"/>
    <property type="molecule type" value="Genomic_DNA"/>
</dbReference>
<dbReference type="SUPFAM" id="SSF52402">
    <property type="entry name" value="Adenine nucleotide alpha hydrolases-like"/>
    <property type="match status" value="1"/>
</dbReference>
<dbReference type="STRING" id="29542.A6070_08035"/>
<sequence>MPKQAKHIAVAMSGGVDSTVVAALLQEQGYQVSGLTMRVWDVSPLADGQDPPHVTDARRAAAHLDIPLHVIDLRDAFRQQVVGPFCDAYHAGRTPNPCVLCNRVFKFRRLIDEADRIGADALATGHYARILDDGGARLLAKGTSLPKDQSYFLFTLTQSQLEKVVFPLGGMDKNEVRAHADRLGLHVAQKGDSQDICFIPDGDYAAFLEREAGMPFVGGDIVHVSGKVLGRHGGTCRFTVGQRRGLGVAWPQPLYVIAIDAAQHRVFVGERECLEVDRLITEGTNWIVAEPPRPLRARCRIRYRHQEAPCTLVVLGGGQVEVRFDAPQTGVAPGQAAVFYDSDRVLGGGWIV</sequence>
<dbReference type="Proteomes" id="UP000182264">
    <property type="component" value="Chromosome"/>
</dbReference>
<feature type="binding site" evidence="9">
    <location>
        <position position="37"/>
    </location>
    <ligand>
        <name>ATP</name>
        <dbReference type="ChEBI" id="CHEBI:30616"/>
    </ligand>
</feature>
<dbReference type="Gene3D" id="2.30.30.280">
    <property type="entry name" value="Adenine nucleotide alpha hydrolases-like domains"/>
    <property type="match status" value="1"/>
</dbReference>
<evidence type="ECO:0000256" key="5">
    <source>
        <dbReference type="ARBA" id="ARBA00022840"/>
    </source>
</evidence>
<dbReference type="GO" id="GO:0000049">
    <property type="term" value="F:tRNA binding"/>
    <property type="evidence" value="ECO:0007669"/>
    <property type="project" value="UniProtKB-KW"/>
</dbReference>
<dbReference type="Pfam" id="PF20259">
    <property type="entry name" value="tRNA_Me_trans_M"/>
    <property type="match status" value="1"/>
</dbReference>
<feature type="binding site" evidence="9">
    <location>
        <begin position="11"/>
        <end position="18"/>
    </location>
    <ligand>
        <name>ATP</name>
        <dbReference type="ChEBI" id="CHEBI:30616"/>
    </ligand>
</feature>
<keyword evidence="13" id="KW-1185">Reference proteome</keyword>